<evidence type="ECO:0000313" key="2">
    <source>
        <dbReference type="Proteomes" id="UP001281761"/>
    </source>
</evidence>
<protein>
    <submittedName>
        <fullName evidence="1">Uncharacterized protein</fullName>
    </submittedName>
</protein>
<proteinExistence type="predicted"/>
<reference evidence="1 2" key="1">
    <citation type="journal article" date="2022" name="bioRxiv">
        <title>Genomics of Preaxostyla Flagellates Illuminates Evolutionary Transitions and the Path Towards Mitochondrial Loss.</title>
        <authorList>
            <person name="Novak L.V.F."/>
            <person name="Treitli S.C."/>
            <person name="Pyrih J."/>
            <person name="Halakuc P."/>
            <person name="Pipaliya S.V."/>
            <person name="Vacek V."/>
            <person name="Brzon O."/>
            <person name="Soukal P."/>
            <person name="Eme L."/>
            <person name="Dacks J.B."/>
            <person name="Karnkowska A."/>
            <person name="Elias M."/>
            <person name="Hampl V."/>
        </authorList>
    </citation>
    <scope>NUCLEOTIDE SEQUENCE [LARGE SCALE GENOMIC DNA]</scope>
    <source>
        <strain evidence="1">NAU3</strain>
        <tissue evidence="1">Gut</tissue>
    </source>
</reference>
<evidence type="ECO:0000313" key="1">
    <source>
        <dbReference type="EMBL" id="KAK2945175.1"/>
    </source>
</evidence>
<gene>
    <name evidence="1" type="ORF">BLNAU_19914</name>
</gene>
<accession>A0ABQ9X4E0</accession>
<dbReference type="EMBL" id="JARBJD010000270">
    <property type="protein sequence ID" value="KAK2945175.1"/>
    <property type="molecule type" value="Genomic_DNA"/>
</dbReference>
<dbReference type="SUPFAM" id="SSF51126">
    <property type="entry name" value="Pectin lyase-like"/>
    <property type="match status" value="1"/>
</dbReference>
<keyword evidence="2" id="KW-1185">Reference proteome</keyword>
<dbReference type="InterPro" id="IPR011050">
    <property type="entry name" value="Pectin_lyase_fold/virulence"/>
</dbReference>
<name>A0ABQ9X4E0_9EUKA</name>
<organism evidence="1 2">
    <name type="scientific">Blattamonas nauphoetae</name>
    <dbReference type="NCBI Taxonomy" id="2049346"/>
    <lineage>
        <taxon>Eukaryota</taxon>
        <taxon>Metamonada</taxon>
        <taxon>Preaxostyla</taxon>
        <taxon>Oxymonadida</taxon>
        <taxon>Blattamonas</taxon>
    </lineage>
</organism>
<sequence length="481" mass="53073">MFAASVSLTTSAMTNITSHRRLIPNTLRFPLVSQRLFSSSISQCTNYLYGTGLLDLNLGSALCCLNSSFSKCKADTIPTEDPPKMYLQHITTHFDQKLSPTFTQFDTCTFRDISADRGGAIDSDESGASLSITKCSFLRCNVDSDGGSLYFWPSSSPNSFAVSHSSFASSKGTRGGGIYVSYCEQTSITDCEFYNGSAGNYGGSLYLRECPGLISQLSLDGWERFENTLHLVFFGTGLQEKEGYLARLQIKQSGALDPLLFTFPIQVLNDTAIAIPFDKDIPRASLYTVESFSFLKNPEAQPESIALSSSTFYYPQQFTVLSVDNELGPLAFLVAPRDSRFTFALTLKSSEGAILTSSSCRIREGELYFMFDLPSDQIPSGYYVTERVLTTKDGTTESHFIDAYGVQLPLPAVTSIECIPAIRGHFFLVLHGSHFPIDDPSSYVMFKMLDEHINCSIKHETQVVGLSQPWYGSQPYSHGQK</sequence>
<comment type="caution">
    <text evidence="1">The sequence shown here is derived from an EMBL/GenBank/DDBJ whole genome shotgun (WGS) entry which is preliminary data.</text>
</comment>
<dbReference type="Proteomes" id="UP001281761">
    <property type="component" value="Unassembled WGS sequence"/>
</dbReference>